<feature type="domain" description="GAG-pre-integrase" evidence="1">
    <location>
        <begin position="102"/>
        <end position="171"/>
    </location>
</feature>
<feature type="domain" description="Retrovirus-related Pol polyprotein from transposon TNT 1-94-like beta-barrel" evidence="2">
    <location>
        <begin position="7"/>
        <end position="67"/>
    </location>
</feature>
<dbReference type="AlphaFoldDB" id="A0A9W6XZG2"/>
<evidence type="ECO:0000259" key="2">
    <source>
        <dbReference type="Pfam" id="PF22936"/>
    </source>
</evidence>
<keyword evidence="4" id="KW-1185">Reference proteome</keyword>
<dbReference type="Pfam" id="PF22936">
    <property type="entry name" value="Pol_BBD"/>
    <property type="match status" value="1"/>
</dbReference>
<evidence type="ECO:0000259" key="1">
    <source>
        <dbReference type="Pfam" id="PF13976"/>
    </source>
</evidence>
<dbReference type="InterPro" id="IPR025724">
    <property type="entry name" value="GAG-pre-integrase_dom"/>
</dbReference>
<evidence type="ECO:0000313" key="3">
    <source>
        <dbReference type="EMBL" id="GMF51015.1"/>
    </source>
</evidence>
<sequence length="173" mass="19223">MDLVSFTSVSALVRAGGDNWLAVAGVGDVQMDLLTDTGRYSLLLHDVHYIPELQCSLFSIRKQVSRGLTPAEHVRVHFDEDGVADMILESGVTTIVVDETSLYRIDLQSTPNVSAMAIIDTEQSVEQWHVRLGHPGKKAFNALFRHVQWSLRNVDLRIPSGFQCVSYVKGKLT</sequence>
<reference evidence="3" key="1">
    <citation type="submission" date="2023-04" db="EMBL/GenBank/DDBJ databases">
        <title>Phytophthora fragariaefolia NBRC 109709.</title>
        <authorList>
            <person name="Ichikawa N."/>
            <person name="Sato H."/>
            <person name="Tonouchi N."/>
        </authorList>
    </citation>
    <scope>NUCLEOTIDE SEQUENCE</scope>
    <source>
        <strain evidence="3">NBRC 109709</strain>
    </source>
</reference>
<accession>A0A9W6XZG2</accession>
<dbReference type="OrthoDB" id="141808at2759"/>
<protein>
    <submittedName>
        <fullName evidence="3">Unnamed protein product</fullName>
    </submittedName>
</protein>
<evidence type="ECO:0000313" key="4">
    <source>
        <dbReference type="Proteomes" id="UP001165121"/>
    </source>
</evidence>
<dbReference type="EMBL" id="BSXT01002802">
    <property type="protein sequence ID" value="GMF51015.1"/>
    <property type="molecule type" value="Genomic_DNA"/>
</dbReference>
<comment type="caution">
    <text evidence="3">The sequence shown here is derived from an EMBL/GenBank/DDBJ whole genome shotgun (WGS) entry which is preliminary data.</text>
</comment>
<proteinExistence type="predicted"/>
<organism evidence="3 4">
    <name type="scientific">Phytophthora fragariaefolia</name>
    <dbReference type="NCBI Taxonomy" id="1490495"/>
    <lineage>
        <taxon>Eukaryota</taxon>
        <taxon>Sar</taxon>
        <taxon>Stramenopiles</taxon>
        <taxon>Oomycota</taxon>
        <taxon>Peronosporomycetes</taxon>
        <taxon>Peronosporales</taxon>
        <taxon>Peronosporaceae</taxon>
        <taxon>Phytophthora</taxon>
    </lineage>
</organism>
<dbReference type="InterPro" id="IPR054722">
    <property type="entry name" value="PolX-like_BBD"/>
</dbReference>
<gene>
    <name evidence="3" type="ORF">Pfra01_002050300</name>
</gene>
<dbReference type="Proteomes" id="UP001165121">
    <property type="component" value="Unassembled WGS sequence"/>
</dbReference>
<name>A0A9W6XZG2_9STRA</name>
<dbReference type="Pfam" id="PF13976">
    <property type="entry name" value="gag_pre-integrs"/>
    <property type="match status" value="1"/>
</dbReference>